<evidence type="ECO:0000256" key="2">
    <source>
        <dbReference type="SAM" id="MobiDB-lite"/>
    </source>
</evidence>
<comment type="function">
    <text evidence="1">Involved in protein precursor import into chloroplasts. May be part of an intermediate translocation complex acting as a protein-conducting channel at the inner envelope.</text>
</comment>
<keyword evidence="1" id="KW-0813">Transport</keyword>
<feature type="region of interest" description="Disordered" evidence="2">
    <location>
        <begin position="1555"/>
        <end position="1615"/>
    </location>
</feature>
<feature type="compositionally biased region" description="Polar residues" evidence="2">
    <location>
        <begin position="522"/>
        <end position="545"/>
    </location>
</feature>
<dbReference type="GeneID" id="39721481"/>
<feature type="compositionally biased region" description="Basic and acidic residues" evidence="2">
    <location>
        <begin position="311"/>
        <end position="329"/>
    </location>
</feature>
<dbReference type="RefSeq" id="YP_009589641.1">
    <property type="nucleotide sequence ID" value="NC_041643.1"/>
</dbReference>
<dbReference type="EMBL" id="MH598534">
    <property type="protein sequence ID" value="QBL76224.1"/>
    <property type="molecule type" value="Genomic_DNA"/>
</dbReference>
<keyword evidence="1" id="KW-1001">Plastid inner membrane</keyword>
<dbReference type="PANTHER" id="PTHR33163:SF40">
    <property type="entry name" value="PROTEIN TIC 214"/>
    <property type="match status" value="1"/>
</dbReference>
<evidence type="ECO:0000256" key="1">
    <source>
        <dbReference type="RuleBase" id="RU364085"/>
    </source>
</evidence>
<comment type="subcellular location">
    <subcellularLocation>
        <location evidence="1">Plastid</location>
        <location evidence="1">Chloroplast inner membrane</location>
    </subcellularLocation>
</comment>
<feature type="compositionally biased region" description="Polar residues" evidence="2">
    <location>
        <begin position="815"/>
        <end position="842"/>
    </location>
</feature>
<feature type="compositionally biased region" description="Basic and acidic residues" evidence="2">
    <location>
        <begin position="503"/>
        <end position="513"/>
    </location>
</feature>
<comment type="similarity">
    <text evidence="1">Belongs to the TIC214 family.</text>
</comment>
<keyword evidence="1" id="KW-0653">Protein transport</keyword>
<keyword evidence="1 3" id="KW-0150">Chloroplast</keyword>
<accession>A0A482CIU7</accession>
<proteinExistence type="inferred from homology"/>
<keyword evidence="1 3" id="KW-0934">Plastid</keyword>
<feature type="compositionally biased region" description="Basic and acidic residues" evidence="2">
    <location>
        <begin position="1216"/>
        <end position="1236"/>
    </location>
</feature>
<organism evidence="3">
    <name type="scientific">Selaginella pennata</name>
    <dbReference type="NCBI Taxonomy" id="1715390"/>
    <lineage>
        <taxon>Eukaryota</taxon>
        <taxon>Viridiplantae</taxon>
        <taxon>Streptophyta</taxon>
        <taxon>Embryophyta</taxon>
        <taxon>Tracheophyta</taxon>
        <taxon>Lycopodiopsida</taxon>
        <taxon>Selaginellales</taxon>
        <taxon>Selaginellaceae</taxon>
        <taxon>Selaginella</taxon>
    </lineage>
</organism>
<dbReference type="InterPro" id="IPR008896">
    <property type="entry name" value="TIC214"/>
</dbReference>
<feature type="region of interest" description="Disordered" evidence="2">
    <location>
        <begin position="1216"/>
        <end position="1282"/>
    </location>
</feature>
<feature type="region of interest" description="Disordered" evidence="2">
    <location>
        <begin position="167"/>
        <end position="187"/>
    </location>
</feature>
<reference evidence="3" key="1">
    <citation type="journal article" date="2019" name="J. ISSAAS">
        <title>The Unique Evolutionary Trajectory 1 and Dynamic Conformations of DR and IR/DR-coexisting Plastomes of the Early Vascular Plant Selaginellaceae (Lycophyte).</title>
        <authorList>
            <person name="Zhang H.-R."/>
            <person name="Xiang Q.-P."/>
            <person name="Zhang X.-C."/>
        </authorList>
    </citation>
    <scope>NUCLEOTIDE SEQUENCE</scope>
</reference>
<dbReference type="GO" id="GO:0015031">
    <property type="term" value="P:protein transport"/>
    <property type="evidence" value="ECO:0007669"/>
    <property type="project" value="UniProtKB-KW"/>
</dbReference>
<feature type="compositionally biased region" description="Basic and acidic residues" evidence="2">
    <location>
        <begin position="1555"/>
        <end position="1577"/>
    </location>
</feature>
<name>A0A482CIU7_9TRAC</name>
<dbReference type="Pfam" id="PF05758">
    <property type="entry name" value="Ycf1"/>
    <property type="match status" value="1"/>
</dbReference>
<feature type="compositionally biased region" description="Basic and acidic residues" evidence="2">
    <location>
        <begin position="547"/>
        <end position="557"/>
    </location>
</feature>
<feature type="region of interest" description="Disordered" evidence="2">
    <location>
        <begin position="898"/>
        <end position="935"/>
    </location>
</feature>
<dbReference type="PANTHER" id="PTHR33163">
    <property type="entry name" value="PROTEIN TIC 214-RELATED"/>
    <property type="match status" value="1"/>
</dbReference>
<comment type="subunit">
    <text evidence="1">Part of the Tic complex.</text>
</comment>
<protein>
    <recommendedName>
        <fullName evidence="1">Protein TIC 214</fullName>
    </recommendedName>
    <alternativeName>
        <fullName evidence="1">Translocon at the inner envelope membrane of chloroplasts 214</fullName>
    </alternativeName>
</protein>
<feature type="region of interest" description="Disordered" evidence="2">
    <location>
        <begin position="282"/>
        <end position="347"/>
    </location>
</feature>
<dbReference type="GO" id="GO:0009706">
    <property type="term" value="C:chloroplast inner membrane"/>
    <property type="evidence" value="ECO:0007669"/>
    <property type="project" value="UniProtKB-SubCell"/>
</dbReference>
<sequence length="1639" mass="181189">MGPFYVPSVRRASVSGWEVSGRSVASSSVTGQPVIIPSAYSPHFHAVSVKPHAVTLPAPCISLYWYRRVGIEAPRTEPAVTTAIGCWAVASKDTEVWVRRSTLLDIIILPLPHHVPALSPALARLVRLFVLRHSNQFLLVISSLRGWSGGSIPLEYSATPLVVPKIDPAEDGPSEPVEPPAEASTTHRVPGTIVTALRLLRLGRASLPVPFRETHNEPQRSDGSDQEEFSWLNAWPASVFDYQKGVRPFRYVTDGYNLVSPVKKELYQYHFCTVVGSGTKQTLLSQSSPPGLSIPDDNSDKSVNLSLLPTTRKEPPPCREWTGGRKESDSNNDSMNRTEAPREGYSQMRVVDSNNGFYDHGESAPAEIHDPSISNGSRGRIVGFRSTRTSTCKSGLTASNSFRNLPGASGKGRNTGHNREHPLLFVDATRRNSYSSLVTRVLRTHDMIWLSCVIEHKQKFRWILDDLVNDPLSVGSSEDTDDADAVENNAVHDAVENNAAHDAAENDAAHDAADSAADGSAQENASADSSYGSAQENASADSSYGSAEHENAAHDAADSAADSAAVSAAVSAADSAADGSAEHENAAGYIRSMKVRNVEYDVNNGTENSSRVLKRPVLQPDYRRNLVAGLMRARRRKTLVWESLQSRTHSPLFLRMIGNSAPPQFAPGAKAILTHRSAGEDKKAKPFFRHSAKTATAKRIATAKRWDSVTAHLTRGCSPIAQLYLRRNVILPTQTIFRNLCYLIMFQKGEWKEDWNELNKEVYVGRSYDGNAAGKVLPRRWYRDGLQIKIVNPFYLKHRRHFVSGQSEPDDGTGINYSTGTRNGMSQSTSNETNSYGNSHSSAGGGMGFGHSTVLGCLAESPLGDRMKRPSFWKPLLMELGRVWENVQYPWIRKTHIDNLPSRPKDPSPVGKDGLDAGTGKSIGDRVAATRPGECGAHSRIGGISDLSIELMPPERDPLAVSDQSSESRARMSTGELGCLVRGNDGASRVTGELFAGKAIAPFAPTGQDRGYGSGTSGSILIHRIVVRACGRCLRLLRISTCFVKIPFSGFHHAAPICRSLPVRFIRFMTRSTRRYVSKVRYAIMHLGRSQSPGTAWNNSLMRARDLQAGRLGVDSIGVDSSRDDVRVISQAYVLSRAWRLGAVNKLLFPTDHPEYWRGNPGARESTARFGGQGILGQRRLRAFLGQYEWSRDPRVGRYNVPSGIWCRIAPRGRKTKDEYPQMKDRDINNSRDKEQSMTLDEAICQRGIDPKAAGVGRSRKRDRQYGSNPPSKSYPDVVPDSSNIRGFANKPWRMVGIIPIPNDRTQKHRKQRIVSGGWNRPENRMNERQNLPFGSNIHSWLYIDLPERFHILEMPSFAATRYPGLAFEPNVLSPASGYACGRSEERAGVKTEFREDHIEGRWDLGSEQVTVRARKMRDATNVPHAVFIGSNIEYPQEVSVESTRESMSRDMAPPPYHAAPPDSTNGMLDENWGHRAAGVNKRFLKHKMLSVLPNSLNRFKGLDFIAYDDKSVPRTGIIDQDGDKTICPHSSHIGDVPLPKRRVGSRILESFDQAEGKWSRGARSEGTVEGHERDEEPPVQNRNNAEENDTLTINSILRPGHRPEDLSRTNRPRFCTNNGSQFAAARVRIYPSTGRFMT</sequence>
<keyword evidence="1" id="KW-0472">Membrane</keyword>
<evidence type="ECO:0000313" key="3">
    <source>
        <dbReference type="EMBL" id="QBL76224.1"/>
    </source>
</evidence>
<feature type="region of interest" description="Disordered" evidence="2">
    <location>
        <begin position="805"/>
        <end position="842"/>
    </location>
</feature>
<feature type="region of interest" description="Disordered" evidence="2">
    <location>
        <begin position="1448"/>
        <end position="1472"/>
    </location>
</feature>
<geneLocation type="chloroplast" evidence="3"/>
<gene>
    <name evidence="3" type="primary">ycf1</name>
    <name evidence="1" type="synonym">TIC214</name>
</gene>
<feature type="region of interest" description="Disordered" evidence="2">
    <location>
        <begin position="503"/>
        <end position="560"/>
    </location>
</feature>